<accession>A0A1E3ELK6</accession>
<dbReference type="AlphaFoldDB" id="A0A1E3ELK6"/>
<protein>
    <recommendedName>
        <fullName evidence="1">PpiC domain-containing protein</fullName>
    </recommendedName>
</protein>
<evidence type="ECO:0000259" key="1">
    <source>
        <dbReference type="Pfam" id="PF13145"/>
    </source>
</evidence>
<gene>
    <name evidence="2" type="ORF">JOH49_004925</name>
</gene>
<sequence>MRRILREPLLHFVILGTILFAVHAGVTRSGSAPVQDIIVSRSRITHLASMFSRSWRREPNPDELNELVNDYVHEEVLYREAKAMGLDNDDPVIRRRLRQKLEFLAENVATQRAPTDDELNRLLQSEPERFRTDGRYSFSHVFLDPGRHRDDLADQQSTLRKALKEPDEGLDPSQFGDRFLLGQSFADVPANELSRLFGEDFPEQLAQIPLGSWEGPIQSSYGLHFIRLTGRDQARLPSLNEAREKLLREWNERERIKANAEAFARLRGRYRIVIEQASEPSRRQ</sequence>
<dbReference type="GeneID" id="92952563"/>
<dbReference type="OrthoDB" id="196786at2"/>
<reference evidence="2" key="1">
    <citation type="submission" date="2021-02" db="EMBL/GenBank/DDBJ databases">
        <title>Genomic Encyclopedia of Type Strains, Phase IV (KMG-V): Genome sequencing to study the core and pangenomes of soil and plant-associated prokaryotes.</title>
        <authorList>
            <person name="Whitman W."/>
        </authorList>
    </citation>
    <scope>NUCLEOTIDE SEQUENCE</scope>
    <source>
        <strain evidence="2">USDA 406</strain>
    </source>
</reference>
<dbReference type="GO" id="GO:0003755">
    <property type="term" value="F:peptidyl-prolyl cis-trans isomerase activity"/>
    <property type="evidence" value="ECO:0007669"/>
    <property type="project" value="InterPro"/>
</dbReference>
<dbReference type="Proteomes" id="UP000673383">
    <property type="component" value="Unassembled WGS sequence"/>
</dbReference>
<dbReference type="EMBL" id="JAFICZ010000001">
    <property type="protein sequence ID" value="MBP1295172.1"/>
    <property type="molecule type" value="Genomic_DNA"/>
</dbReference>
<organism evidence="2 3">
    <name type="scientific">Bradyrhizobium elkanii</name>
    <dbReference type="NCBI Taxonomy" id="29448"/>
    <lineage>
        <taxon>Bacteria</taxon>
        <taxon>Pseudomonadati</taxon>
        <taxon>Pseudomonadota</taxon>
        <taxon>Alphaproteobacteria</taxon>
        <taxon>Hyphomicrobiales</taxon>
        <taxon>Nitrobacteraceae</taxon>
        <taxon>Bradyrhizobium</taxon>
    </lineage>
</organism>
<name>A0A1E3ELK6_BRAEL</name>
<dbReference type="eggNOG" id="COG0760">
    <property type="taxonomic scope" value="Bacteria"/>
</dbReference>
<evidence type="ECO:0000313" key="3">
    <source>
        <dbReference type="Proteomes" id="UP000673383"/>
    </source>
</evidence>
<feature type="domain" description="PpiC" evidence="1">
    <location>
        <begin position="114"/>
        <end position="244"/>
    </location>
</feature>
<dbReference type="RefSeq" id="WP_018273186.1">
    <property type="nucleotide sequence ID" value="NZ_BJNL01000037.1"/>
</dbReference>
<evidence type="ECO:0000313" key="2">
    <source>
        <dbReference type="EMBL" id="MBP1295172.1"/>
    </source>
</evidence>
<proteinExistence type="predicted"/>
<dbReference type="Pfam" id="PF13145">
    <property type="entry name" value="Rotamase_2"/>
    <property type="match status" value="1"/>
</dbReference>
<comment type="caution">
    <text evidence="2">The sequence shown here is derived from an EMBL/GenBank/DDBJ whole genome shotgun (WGS) entry which is preliminary data.</text>
</comment>
<dbReference type="InterPro" id="IPR000297">
    <property type="entry name" value="PPIase_PpiC"/>
</dbReference>